<dbReference type="AlphaFoldDB" id="A0A512DBX4"/>
<name>A0A512DBX4_9CELL</name>
<dbReference type="EMBL" id="BJYY01000012">
    <property type="protein sequence ID" value="GEO33730.1"/>
    <property type="molecule type" value="Genomic_DNA"/>
</dbReference>
<comment type="caution">
    <text evidence="3">The sequence shown here is derived from an EMBL/GenBank/DDBJ whole genome shotgun (WGS) entry which is preliminary data.</text>
</comment>
<keyword evidence="2" id="KW-1133">Transmembrane helix</keyword>
<sequence length="239" mass="26031">MDGVAAETAASVGSGRGGAAAGSASVTGDHATARLDYPGRVFQRKQSDVVPPAADLTEEPVPGLVGAGKGRPTPKRRAAEAANRRPLVPTDRKAAAKAAKVAARADRDRQYRAMQTGDERFLPLRDRGPVRRYIRDSVDARWSLGEFFLPIALVFVALTALFSQNLAVSGILMVLLYAIVLATILDAFLMWRRMRKRIAAKFGPESLERGMGMYAAMRVFQLRRGRMPKPQVKHGQHPV</sequence>
<reference evidence="3 4" key="1">
    <citation type="submission" date="2019-07" db="EMBL/GenBank/DDBJ databases">
        <title>Whole genome shotgun sequence of Cellulomonas aerilata NBRC 106308.</title>
        <authorList>
            <person name="Hosoyama A."/>
            <person name="Uohara A."/>
            <person name="Ohji S."/>
            <person name="Ichikawa N."/>
        </authorList>
    </citation>
    <scope>NUCLEOTIDE SEQUENCE [LARGE SCALE GENOMIC DNA]</scope>
    <source>
        <strain evidence="3 4">NBRC 106308</strain>
    </source>
</reference>
<protein>
    <recommendedName>
        <fullName evidence="5">DUF3043 domain-containing protein</fullName>
    </recommendedName>
</protein>
<feature type="transmembrane region" description="Helical" evidence="2">
    <location>
        <begin position="168"/>
        <end position="191"/>
    </location>
</feature>
<keyword evidence="2" id="KW-0812">Transmembrane</keyword>
<proteinExistence type="predicted"/>
<evidence type="ECO:0000313" key="3">
    <source>
        <dbReference type="EMBL" id="GEO33730.1"/>
    </source>
</evidence>
<evidence type="ECO:0000313" key="4">
    <source>
        <dbReference type="Proteomes" id="UP000321181"/>
    </source>
</evidence>
<evidence type="ECO:0000256" key="2">
    <source>
        <dbReference type="SAM" id="Phobius"/>
    </source>
</evidence>
<feature type="transmembrane region" description="Helical" evidence="2">
    <location>
        <begin position="142"/>
        <end position="162"/>
    </location>
</feature>
<keyword evidence="4" id="KW-1185">Reference proteome</keyword>
<evidence type="ECO:0008006" key="5">
    <source>
        <dbReference type="Google" id="ProtNLM"/>
    </source>
</evidence>
<dbReference type="Pfam" id="PF11241">
    <property type="entry name" value="DUF3043"/>
    <property type="match status" value="1"/>
</dbReference>
<accession>A0A512DBX4</accession>
<feature type="region of interest" description="Disordered" evidence="1">
    <location>
        <begin position="1"/>
        <end position="89"/>
    </location>
</feature>
<organism evidence="3 4">
    <name type="scientific">Cellulomonas aerilata</name>
    <dbReference type="NCBI Taxonomy" id="515326"/>
    <lineage>
        <taxon>Bacteria</taxon>
        <taxon>Bacillati</taxon>
        <taxon>Actinomycetota</taxon>
        <taxon>Actinomycetes</taxon>
        <taxon>Micrococcales</taxon>
        <taxon>Cellulomonadaceae</taxon>
        <taxon>Cellulomonas</taxon>
    </lineage>
</organism>
<keyword evidence="2" id="KW-0472">Membrane</keyword>
<evidence type="ECO:0000256" key="1">
    <source>
        <dbReference type="SAM" id="MobiDB-lite"/>
    </source>
</evidence>
<dbReference type="InterPro" id="IPR021403">
    <property type="entry name" value="DUF3043"/>
</dbReference>
<gene>
    <name evidence="3" type="ORF">CAE01nite_14550</name>
</gene>
<dbReference type="Proteomes" id="UP000321181">
    <property type="component" value="Unassembled WGS sequence"/>
</dbReference>